<keyword evidence="2" id="KW-1185">Reference proteome</keyword>
<proteinExistence type="predicted"/>
<dbReference type="FunCoup" id="A0A6P9AI74">
    <property type="interactions" value="601"/>
</dbReference>
<evidence type="ECO:0000256" key="1">
    <source>
        <dbReference type="ARBA" id="ARBA00001954"/>
    </source>
</evidence>
<sequence length="248" mass="28733">MSLTKLLRLKALISQPKQIKILLENAKIGATNRRLLSGSQNEMKTTLEVPFYMTCSNNMKAEECQLLYKDMVVFENFLSETEEKVIFDEIEPYMSRLHYEYDHWDNAIHGFRETERLHWTQPSMLILDKVRQAAFPAGKPQLRHVHVLDLSADGYIKPHIDSVKFCGDTIAGLSLLSDSVMRLVHEKDSSKIVDVILKQRSLYIMRDSARYDYTHEILKQADSKFKSVIVPKGRRISVICRSEVTKKQ</sequence>
<name>A0A6P9AI74_THRPL</name>
<dbReference type="InterPro" id="IPR037151">
    <property type="entry name" value="AlkB-like_sf"/>
</dbReference>
<evidence type="ECO:0000313" key="3">
    <source>
        <dbReference type="RefSeq" id="XP_034255151.1"/>
    </source>
</evidence>
<dbReference type="GO" id="GO:0006631">
    <property type="term" value="P:fatty acid metabolic process"/>
    <property type="evidence" value="ECO:0007669"/>
    <property type="project" value="TreeGrafter"/>
</dbReference>
<keyword evidence="3" id="KW-0223">Dioxygenase</keyword>
<dbReference type="GO" id="GO:0005759">
    <property type="term" value="C:mitochondrial matrix"/>
    <property type="evidence" value="ECO:0007669"/>
    <property type="project" value="TreeGrafter"/>
</dbReference>
<accession>A0A6P9AI74</accession>
<dbReference type="Proteomes" id="UP000515158">
    <property type="component" value="Unplaced"/>
</dbReference>
<dbReference type="PANTHER" id="PTHR21052">
    <property type="entry name" value="SPERMATOGENESIS ASSOCIATED 11-RELATED"/>
    <property type="match status" value="1"/>
</dbReference>
<organism evidence="3">
    <name type="scientific">Thrips palmi</name>
    <name type="common">Melon thrips</name>
    <dbReference type="NCBI Taxonomy" id="161013"/>
    <lineage>
        <taxon>Eukaryota</taxon>
        <taxon>Metazoa</taxon>
        <taxon>Ecdysozoa</taxon>
        <taxon>Arthropoda</taxon>
        <taxon>Hexapoda</taxon>
        <taxon>Insecta</taxon>
        <taxon>Pterygota</taxon>
        <taxon>Neoptera</taxon>
        <taxon>Paraneoptera</taxon>
        <taxon>Thysanoptera</taxon>
        <taxon>Terebrantia</taxon>
        <taxon>Thripoidea</taxon>
        <taxon>Thripidae</taxon>
        <taxon>Thrips</taxon>
    </lineage>
</organism>
<dbReference type="RefSeq" id="XP_034255151.1">
    <property type="nucleotide sequence ID" value="XM_034399260.1"/>
</dbReference>
<reference evidence="3" key="1">
    <citation type="submission" date="2025-08" db="UniProtKB">
        <authorList>
            <consortium name="RefSeq"/>
        </authorList>
    </citation>
    <scope>IDENTIFICATION</scope>
    <source>
        <tissue evidence="3">Total insect</tissue>
    </source>
</reference>
<dbReference type="OrthoDB" id="28127at2759"/>
<dbReference type="GO" id="GO:0051213">
    <property type="term" value="F:dioxygenase activity"/>
    <property type="evidence" value="ECO:0007669"/>
    <property type="project" value="UniProtKB-KW"/>
</dbReference>
<dbReference type="GeneID" id="117653525"/>
<evidence type="ECO:0000313" key="2">
    <source>
        <dbReference type="Proteomes" id="UP000515158"/>
    </source>
</evidence>
<dbReference type="GO" id="GO:0006974">
    <property type="term" value="P:DNA damage response"/>
    <property type="evidence" value="ECO:0007669"/>
    <property type="project" value="InterPro"/>
</dbReference>
<keyword evidence="3" id="KW-0560">Oxidoreductase</keyword>
<gene>
    <name evidence="3" type="primary">LOC117653525</name>
</gene>
<dbReference type="InterPro" id="IPR032870">
    <property type="entry name" value="ALKBH7-like"/>
</dbReference>
<dbReference type="Gene3D" id="2.60.120.590">
    <property type="entry name" value="Alpha-ketoglutarate-dependent dioxygenase AlkB-like"/>
    <property type="match status" value="1"/>
</dbReference>
<dbReference type="InParanoid" id="A0A6P9AI74"/>
<comment type="cofactor">
    <cofactor evidence="1">
        <name>Fe(2+)</name>
        <dbReference type="ChEBI" id="CHEBI:29033"/>
    </cofactor>
</comment>
<dbReference type="PANTHER" id="PTHR21052:SF0">
    <property type="entry name" value="ALPHA-KETOGLUTARATE-DEPENDENT DIOXYGENASE ALKB HOMOLOG 7, MITOCHONDRIAL"/>
    <property type="match status" value="1"/>
</dbReference>
<dbReference type="KEGG" id="tpal:117653525"/>
<protein>
    <submittedName>
        <fullName evidence="3">Alpha-ketoglutarate-dependent dioxygenase alkB homolog 7, mitochondrial</fullName>
    </submittedName>
</protein>
<dbReference type="AlphaFoldDB" id="A0A6P9AI74"/>
<dbReference type="SUPFAM" id="SSF51197">
    <property type="entry name" value="Clavaminate synthase-like"/>
    <property type="match status" value="1"/>
</dbReference>